<dbReference type="Gene3D" id="1.10.8.430">
    <property type="entry name" value="Helical domain of apoptotic protease-activating factors"/>
    <property type="match status" value="1"/>
</dbReference>
<evidence type="ECO:0000256" key="2">
    <source>
        <dbReference type="ARBA" id="ARBA00022821"/>
    </source>
</evidence>
<reference evidence="6 7" key="1">
    <citation type="submission" date="2020-05" db="EMBL/GenBank/DDBJ databases">
        <title>WGS assembly of Panicum virgatum.</title>
        <authorList>
            <person name="Lovell J.T."/>
            <person name="Jenkins J."/>
            <person name="Shu S."/>
            <person name="Juenger T.E."/>
            <person name="Schmutz J."/>
        </authorList>
    </citation>
    <scope>NUCLEOTIDE SEQUENCE [LARGE SCALE GENOMIC DNA]</scope>
    <source>
        <strain evidence="7">cv. AP13</strain>
    </source>
</reference>
<dbReference type="InterPro" id="IPR032675">
    <property type="entry name" value="LRR_dom_sf"/>
</dbReference>
<dbReference type="Pfam" id="PF23598">
    <property type="entry name" value="LRR_14"/>
    <property type="match status" value="1"/>
</dbReference>
<dbReference type="InterPro" id="IPR027417">
    <property type="entry name" value="P-loop_NTPase"/>
</dbReference>
<gene>
    <name evidence="6" type="ORF">PVAP13_8KG074651</name>
</gene>
<dbReference type="Gene3D" id="3.40.50.300">
    <property type="entry name" value="P-loop containing nucleotide triphosphate hydrolases"/>
    <property type="match status" value="1"/>
</dbReference>
<dbReference type="InterPro" id="IPR055414">
    <property type="entry name" value="LRR_R13L4/SHOC2-like"/>
</dbReference>
<comment type="caution">
    <text evidence="6">The sequence shown here is derived from an EMBL/GenBank/DDBJ whole genome shotgun (WGS) entry which is preliminary data.</text>
</comment>
<name>A0A8T0PF04_PANVG</name>
<keyword evidence="1" id="KW-0677">Repeat</keyword>
<evidence type="ECO:0000259" key="3">
    <source>
        <dbReference type="Pfam" id="PF00931"/>
    </source>
</evidence>
<dbReference type="GO" id="GO:0043531">
    <property type="term" value="F:ADP binding"/>
    <property type="evidence" value="ECO:0007669"/>
    <property type="project" value="InterPro"/>
</dbReference>
<dbReference type="AlphaFoldDB" id="A0A8T0PF04"/>
<dbReference type="PANTHER" id="PTHR23155:SF1028">
    <property type="entry name" value="OS08G0174800 PROTEIN"/>
    <property type="match status" value="1"/>
</dbReference>
<dbReference type="Proteomes" id="UP000823388">
    <property type="component" value="Chromosome 8K"/>
</dbReference>
<feature type="domain" description="Disease resistance protein winged helix" evidence="4">
    <location>
        <begin position="314"/>
        <end position="358"/>
    </location>
</feature>
<dbReference type="InterPro" id="IPR044974">
    <property type="entry name" value="Disease_R_plants"/>
</dbReference>
<evidence type="ECO:0000313" key="6">
    <source>
        <dbReference type="EMBL" id="KAG2560190.1"/>
    </source>
</evidence>
<dbReference type="Pfam" id="PF23559">
    <property type="entry name" value="WHD_DRP"/>
    <property type="match status" value="1"/>
</dbReference>
<proteinExistence type="predicted"/>
<evidence type="ECO:0000256" key="1">
    <source>
        <dbReference type="ARBA" id="ARBA00022737"/>
    </source>
</evidence>
<dbReference type="Gene3D" id="3.80.10.10">
    <property type="entry name" value="Ribonuclease Inhibitor"/>
    <property type="match status" value="1"/>
</dbReference>
<feature type="domain" description="Disease resistance R13L4/SHOC-2-like LRR" evidence="5">
    <location>
        <begin position="430"/>
        <end position="775"/>
    </location>
</feature>
<accession>A0A8T0PF04</accession>
<organism evidence="6 7">
    <name type="scientific">Panicum virgatum</name>
    <name type="common">Blackwell switchgrass</name>
    <dbReference type="NCBI Taxonomy" id="38727"/>
    <lineage>
        <taxon>Eukaryota</taxon>
        <taxon>Viridiplantae</taxon>
        <taxon>Streptophyta</taxon>
        <taxon>Embryophyta</taxon>
        <taxon>Tracheophyta</taxon>
        <taxon>Spermatophyta</taxon>
        <taxon>Magnoliopsida</taxon>
        <taxon>Liliopsida</taxon>
        <taxon>Poales</taxon>
        <taxon>Poaceae</taxon>
        <taxon>PACMAD clade</taxon>
        <taxon>Panicoideae</taxon>
        <taxon>Panicodae</taxon>
        <taxon>Paniceae</taxon>
        <taxon>Panicinae</taxon>
        <taxon>Panicum</taxon>
        <taxon>Panicum sect. Hiantes</taxon>
    </lineage>
</organism>
<evidence type="ECO:0000259" key="5">
    <source>
        <dbReference type="Pfam" id="PF23598"/>
    </source>
</evidence>
<dbReference type="GO" id="GO:0098542">
    <property type="term" value="P:defense response to other organism"/>
    <property type="evidence" value="ECO:0007669"/>
    <property type="project" value="TreeGrafter"/>
</dbReference>
<sequence length="781" mass="88899">MTSMIKEVKSLETLVKEVADRRAGYRIDDSICKATNVTVDPRVSCQYKDPSELEGIEGPTEKIIKMLNGGEEDAPVPQLKLVSIVGFGGLGKTTLARRVYDTFGKHFDYRAFVSVSRHPNMVMILKDILSQVGYDGHLSEIEESLIGTISMYLENKRYFIVVDDVWDVQSWDIIKCGFLKNSGVAKSSCIPYGSCVYNLMPLSTVDSERLFLRRIFGNGQQCPPHLKRISDKILEKCGGLPLAILAISGLLATNLLEHPIFFHNRQEDQWEQVQNSIGQGLGSNPTAEGMMRILSFSYLDLNPCLRSCLLYLSIYPEDVMIYKKDLIMRWIVEGFIPEEHGQTMYELGERCYNELVNRRRTAVESMTQFLILSYPSPKKRTLLLCLVYPVYILIHKTRPVDCLYRVAVKFLQICFYLMLGHLLLLGVAVKLPSLQEFKNLRALSFEGCRQLEDHLVGIGNLCHLKHLRFHKTGIRKFPEEIVKLQFLETLEISLYYSAVDSGIILPDDIGGMQALQVLEGIDVFRHSTKFCQQLGQLTNLRKLRLELWLFSAGENFQEQIKELVSSIRKLGNEKLYSLRADGGYEYEYEEPMEEFAFHLDESWFYALRGLRELVMRAPIPLRVPRSMNSFSNVHKLWLHLFEIQQADIDILGNLPALQELTLFAEDYAAAGPKGGPLRISPNHGFSFLTYFLIATESGDLGLIFEAGSMPKLQKLVLIFMEYDSWSQTNGNFAFGIGHLACLTSVHISRTNGGFQSESKDSFERAIEAHPNHPSLEELEWE</sequence>
<dbReference type="InterPro" id="IPR058922">
    <property type="entry name" value="WHD_DRP"/>
</dbReference>
<dbReference type="Gene3D" id="1.10.10.10">
    <property type="entry name" value="Winged helix-like DNA-binding domain superfamily/Winged helix DNA-binding domain"/>
    <property type="match status" value="1"/>
</dbReference>
<dbReference type="InterPro" id="IPR036388">
    <property type="entry name" value="WH-like_DNA-bd_sf"/>
</dbReference>
<dbReference type="InterPro" id="IPR002182">
    <property type="entry name" value="NB-ARC"/>
</dbReference>
<keyword evidence="7" id="KW-1185">Reference proteome</keyword>
<dbReference type="SUPFAM" id="SSF52540">
    <property type="entry name" value="P-loop containing nucleoside triphosphate hydrolases"/>
    <property type="match status" value="1"/>
</dbReference>
<evidence type="ECO:0000259" key="4">
    <source>
        <dbReference type="Pfam" id="PF23559"/>
    </source>
</evidence>
<dbReference type="PANTHER" id="PTHR23155">
    <property type="entry name" value="DISEASE RESISTANCE PROTEIN RP"/>
    <property type="match status" value="1"/>
</dbReference>
<dbReference type="PRINTS" id="PR00364">
    <property type="entry name" value="DISEASERSIST"/>
</dbReference>
<dbReference type="EMBL" id="CM029051">
    <property type="protein sequence ID" value="KAG2560190.1"/>
    <property type="molecule type" value="Genomic_DNA"/>
</dbReference>
<dbReference type="Pfam" id="PF00931">
    <property type="entry name" value="NB-ARC"/>
    <property type="match status" value="1"/>
</dbReference>
<evidence type="ECO:0008006" key="8">
    <source>
        <dbReference type="Google" id="ProtNLM"/>
    </source>
</evidence>
<protein>
    <recommendedName>
        <fullName evidence="8">NB-ARC domain-containing protein</fullName>
    </recommendedName>
</protein>
<dbReference type="SUPFAM" id="SSF52047">
    <property type="entry name" value="RNI-like"/>
    <property type="match status" value="1"/>
</dbReference>
<dbReference type="InterPro" id="IPR042197">
    <property type="entry name" value="Apaf_helical"/>
</dbReference>
<feature type="domain" description="NB-ARC" evidence="3">
    <location>
        <begin position="60"/>
        <end position="179"/>
    </location>
</feature>
<keyword evidence="2" id="KW-0611">Plant defense</keyword>
<evidence type="ECO:0000313" key="7">
    <source>
        <dbReference type="Proteomes" id="UP000823388"/>
    </source>
</evidence>